<dbReference type="GO" id="GO:0030245">
    <property type="term" value="P:cellulose catabolic process"/>
    <property type="evidence" value="ECO:0007669"/>
    <property type="project" value="UniProtKB-KW"/>
</dbReference>
<dbReference type="InterPro" id="IPR008928">
    <property type="entry name" value="6-hairpin_glycosidase_sf"/>
</dbReference>
<evidence type="ECO:0000256" key="2">
    <source>
        <dbReference type="ARBA" id="ARBA00009209"/>
    </source>
</evidence>
<dbReference type="Pfam" id="PF01270">
    <property type="entry name" value="Glyco_hydro_8"/>
    <property type="match status" value="1"/>
</dbReference>
<dbReference type="InterPro" id="IPR002037">
    <property type="entry name" value="Glyco_hydro_8"/>
</dbReference>
<evidence type="ECO:0000313" key="9">
    <source>
        <dbReference type="Proteomes" id="UP000783796"/>
    </source>
</evidence>
<dbReference type="EMBL" id="JAHLFW010000046">
    <property type="protein sequence ID" value="MBU3837650.1"/>
    <property type="molecule type" value="Genomic_DNA"/>
</dbReference>
<dbReference type="InterPro" id="IPR012341">
    <property type="entry name" value="6hp_glycosidase-like_sf"/>
</dbReference>
<keyword evidence="7" id="KW-0119">Carbohydrate metabolism</keyword>
<keyword evidence="5" id="KW-0136">Cellulose degradation</keyword>
<reference evidence="8" key="2">
    <citation type="submission" date="2021-04" db="EMBL/GenBank/DDBJ databases">
        <authorList>
            <person name="Gilroy R."/>
        </authorList>
    </citation>
    <scope>NUCLEOTIDE SEQUENCE</scope>
    <source>
        <strain evidence="8">G4-2901</strain>
    </source>
</reference>
<dbReference type="Gene3D" id="1.50.10.10">
    <property type="match status" value="1"/>
</dbReference>
<dbReference type="EC" id="3.2.1.4" evidence="3"/>
<keyword evidence="6" id="KW-0326">Glycosidase</keyword>
<reference evidence="8" key="1">
    <citation type="journal article" date="2021" name="PeerJ">
        <title>Extensive microbial diversity within the chicken gut microbiome revealed by metagenomics and culture.</title>
        <authorList>
            <person name="Gilroy R."/>
            <person name="Ravi A."/>
            <person name="Getino M."/>
            <person name="Pursley I."/>
            <person name="Horton D.L."/>
            <person name="Alikhan N.F."/>
            <person name="Baker D."/>
            <person name="Gharbi K."/>
            <person name="Hall N."/>
            <person name="Watson M."/>
            <person name="Adriaenssens E.M."/>
            <person name="Foster-Nyarko E."/>
            <person name="Jarju S."/>
            <person name="Secka A."/>
            <person name="Antonio M."/>
            <person name="Oren A."/>
            <person name="Chaudhuri R.R."/>
            <person name="La Ragione R."/>
            <person name="Hildebrand F."/>
            <person name="Pallen M.J."/>
        </authorList>
    </citation>
    <scope>NUCLEOTIDE SEQUENCE</scope>
    <source>
        <strain evidence="8">G4-2901</strain>
    </source>
</reference>
<evidence type="ECO:0000256" key="3">
    <source>
        <dbReference type="ARBA" id="ARBA00012601"/>
    </source>
</evidence>
<comment type="caution">
    <text evidence="8">The sequence shown here is derived from an EMBL/GenBank/DDBJ whole genome shotgun (WGS) entry which is preliminary data.</text>
</comment>
<dbReference type="GO" id="GO:0008810">
    <property type="term" value="F:cellulase activity"/>
    <property type="evidence" value="ECO:0007669"/>
    <property type="project" value="UniProtKB-EC"/>
</dbReference>
<dbReference type="PRINTS" id="PR00735">
    <property type="entry name" value="GLHYDRLASE8"/>
</dbReference>
<evidence type="ECO:0000256" key="1">
    <source>
        <dbReference type="ARBA" id="ARBA00000966"/>
    </source>
</evidence>
<gene>
    <name evidence="8" type="ORF">H9777_04895</name>
</gene>
<keyword evidence="7" id="KW-0624">Polysaccharide degradation</keyword>
<evidence type="ECO:0000313" key="8">
    <source>
        <dbReference type="EMBL" id="MBU3837650.1"/>
    </source>
</evidence>
<dbReference type="Proteomes" id="UP000783796">
    <property type="component" value="Unassembled WGS sequence"/>
</dbReference>
<organism evidence="8 9">
    <name type="scientific">Candidatus Phocaeicola faecigallinarum</name>
    <dbReference type="NCBI Taxonomy" id="2838732"/>
    <lineage>
        <taxon>Bacteria</taxon>
        <taxon>Pseudomonadati</taxon>
        <taxon>Bacteroidota</taxon>
        <taxon>Bacteroidia</taxon>
        <taxon>Bacteroidales</taxon>
        <taxon>Bacteroidaceae</taxon>
        <taxon>Phocaeicola</taxon>
    </lineage>
</organism>
<evidence type="ECO:0000256" key="6">
    <source>
        <dbReference type="ARBA" id="ARBA00023295"/>
    </source>
</evidence>
<evidence type="ECO:0000256" key="4">
    <source>
        <dbReference type="ARBA" id="ARBA00022801"/>
    </source>
</evidence>
<proteinExistence type="inferred from homology"/>
<keyword evidence="4" id="KW-0378">Hydrolase</keyword>
<protein>
    <recommendedName>
        <fullName evidence="3">cellulase</fullName>
        <ecNumber evidence="3">3.2.1.4</ecNumber>
    </recommendedName>
</protein>
<dbReference type="SUPFAM" id="SSF48208">
    <property type="entry name" value="Six-hairpin glycosidases"/>
    <property type="match status" value="1"/>
</dbReference>
<evidence type="ECO:0000256" key="5">
    <source>
        <dbReference type="ARBA" id="ARBA00023001"/>
    </source>
</evidence>
<evidence type="ECO:0000256" key="7">
    <source>
        <dbReference type="ARBA" id="ARBA00023326"/>
    </source>
</evidence>
<accession>A0A948TBE3</accession>
<name>A0A948TBE3_9BACT</name>
<sequence>MKNILYSVLFFVAGILWYVECKATTIEEGSFYTKVYKNLFKEYLGISDRETNKKISDIWNHFFVNPTTKVYFEDSDTTAYILDTGNNDVRTEGMSYGMMISVQMDRRTEFDRIWRWVKKNMHYKSGKWQGYFAWQCNTDGSKIGVEPSCATDGEVYFITSLFFASHRWGNNGEINYEKEGQQILYDIMSKGDKGEIRNMFNTDSFLITFVPKGEMWNFTDPSYNLPAFFELWALWSNSNKDFWAKTPDAARKLLVKASHPITGLFPDYSCFDGTPHQPDWKEDYDARRYQYDAIRCAMNVGMDYYMFGKDKTNQSDMMERLLSFFESDDFKHGQFDLNGNNPTGEYSSGMAGANAVGAFALKNKALAKKYVSDLWKQEFPIGKYRYYSGMVYMLSMLHVSGNFRIY</sequence>
<dbReference type="AlphaFoldDB" id="A0A948TBE3"/>
<comment type="catalytic activity">
    <reaction evidence="1">
        <text>Endohydrolysis of (1-&gt;4)-beta-D-glucosidic linkages in cellulose, lichenin and cereal beta-D-glucans.</text>
        <dbReference type="EC" id="3.2.1.4"/>
    </reaction>
</comment>
<comment type="similarity">
    <text evidence="2">Belongs to the glycosyl hydrolase 8 (cellulase D) family.</text>
</comment>